<comment type="caution">
    <text evidence="2">The sequence shown here is derived from an EMBL/GenBank/DDBJ whole genome shotgun (WGS) entry which is preliminary data.</text>
</comment>
<evidence type="ECO:0000313" key="3">
    <source>
        <dbReference type="Proteomes" id="UP001224122"/>
    </source>
</evidence>
<dbReference type="Proteomes" id="UP001224122">
    <property type="component" value="Unassembled WGS sequence"/>
</dbReference>
<feature type="domain" description="DUF3298" evidence="1">
    <location>
        <begin position="695"/>
        <end position="769"/>
    </location>
</feature>
<sequence length="787" mass="89883">MMFGKERNWNLPFLPYGEELLYTDSHPKRPHLQYADIDGDGKQELFGIYRSNQELYLFTLKEHFGHFRLISVVKGTGYQVSYLGTAHITSQKKFNIVVGWKIGGIWSKLSIFEWANSGLKEKQLNGEYTFSKIEIADMPGLHGRDGKAEIALWIHDTGEAYKVEIYRWEKDKLVPAHDVEPYYFKKVVEYYKQKIKEHPEYLFYYPYLKDAENKAARLFEERAVYLFPASIKEIGGNKWGYIDTKGKFILPLSYEHAGDFQDNGLAIVRLMDRVGIIDSKGYFIVKPKYDTINPFSEGRASVIDSQGFKVIDESGKEITSKAYSYIGDYKEGRAIFADTDANGQYLYGYLTRRGKEVLPLSYESASDFNEGKAIVKMKNNSYALIDLTGKVVNSYSYPTVQNYGEGLLTFQKSKDGKFGYMDEQGNSVIEPQFSGAQPFIGGLAIVNVSDDYKNHYGVIDRNGHFIIKANYNSLSNLGEGRFAIGKALDPEKPYLGSKYAVTDSKGHILTGFIYNDLTQYKDGLASAYDDQKTFFIDKSGKRMEHLPNVSGRGTLGFEQTLIKGEIDFRLLYFDKNSNLIWKQSTIIPLNNQYSVIEHKYKPNKDYLVYYPQVKGMEHSGTVNQILMNLSAVKEIPAHTQLEANYMGDFDVTFYKKNLLVIEITGYNYPFGAAHGMPVRKYAHIDLKTGAVYQLKDLFKPGSPYVKVISEIIGEQIKSNEKYSYVFPDTYKGIQAEQLFFISDDAVNLYFSPYEIAPYAAGFPTFFIPIDELKGIINQNSDFWKSFH</sequence>
<dbReference type="InterPro" id="IPR021729">
    <property type="entry name" value="DUF3298"/>
</dbReference>
<dbReference type="Pfam" id="PF14903">
    <property type="entry name" value="WG_beta_rep"/>
    <property type="match status" value="6"/>
</dbReference>
<proteinExistence type="predicted"/>
<name>A0ABT9XYX6_9BACI</name>
<dbReference type="PANTHER" id="PTHR37841:SF1">
    <property type="entry name" value="DUF3298 DOMAIN-CONTAINING PROTEIN"/>
    <property type="match status" value="1"/>
</dbReference>
<dbReference type="Gene3D" id="3.90.640.20">
    <property type="entry name" value="Heat-shock cognate protein, ATPase"/>
    <property type="match status" value="1"/>
</dbReference>
<dbReference type="InterPro" id="IPR032774">
    <property type="entry name" value="WG_beta_rep"/>
</dbReference>
<protein>
    <recommendedName>
        <fullName evidence="1">DUF3298 domain-containing protein</fullName>
    </recommendedName>
</protein>
<reference evidence="2 3" key="1">
    <citation type="submission" date="2023-07" db="EMBL/GenBank/DDBJ databases">
        <title>Genomic Encyclopedia of Type Strains, Phase IV (KMG-IV): sequencing the most valuable type-strain genomes for metagenomic binning, comparative biology and taxonomic classification.</title>
        <authorList>
            <person name="Goeker M."/>
        </authorList>
    </citation>
    <scope>NUCLEOTIDE SEQUENCE [LARGE SCALE GENOMIC DNA]</scope>
    <source>
        <strain evidence="2 3">DSM 27594</strain>
    </source>
</reference>
<dbReference type="PANTHER" id="PTHR37841">
    <property type="entry name" value="GLR2918 PROTEIN"/>
    <property type="match status" value="1"/>
</dbReference>
<evidence type="ECO:0000259" key="1">
    <source>
        <dbReference type="Pfam" id="PF11738"/>
    </source>
</evidence>
<dbReference type="InterPro" id="IPR037126">
    <property type="entry name" value="PdaC/RsiV-like_sf"/>
</dbReference>
<evidence type="ECO:0000313" key="2">
    <source>
        <dbReference type="EMBL" id="MDQ0200578.1"/>
    </source>
</evidence>
<dbReference type="Gene3D" id="3.30.565.40">
    <property type="entry name" value="Fervidobacterium nodosum Rt17-B1 like"/>
    <property type="match status" value="1"/>
</dbReference>
<accession>A0ABT9XYX6</accession>
<organism evidence="2 3">
    <name type="scientific">Neobacillus ginsengisoli</name>
    <dbReference type="NCBI Taxonomy" id="904295"/>
    <lineage>
        <taxon>Bacteria</taxon>
        <taxon>Bacillati</taxon>
        <taxon>Bacillota</taxon>
        <taxon>Bacilli</taxon>
        <taxon>Bacillales</taxon>
        <taxon>Bacillaceae</taxon>
        <taxon>Neobacillus</taxon>
    </lineage>
</organism>
<dbReference type="EMBL" id="JAUSTW010000006">
    <property type="protein sequence ID" value="MDQ0200578.1"/>
    <property type="molecule type" value="Genomic_DNA"/>
</dbReference>
<gene>
    <name evidence="2" type="ORF">J2S10_003767</name>
</gene>
<dbReference type="Pfam" id="PF11738">
    <property type="entry name" value="DUF3298"/>
    <property type="match status" value="1"/>
</dbReference>
<keyword evidence="3" id="KW-1185">Reference proteome</keyword>